<evidence type="ECO:0000313" key="2">
    <source>
        <dbReference type="Proteomes" id="UP000800035"/>
    </source>
</evidence>
<dbReference type="AlphaFoldDB" id="A0A6A5TJT7"/>
<dbReference type="Proteomes" id="UP000800035">
    <property type="component" value="Unassembled WGS sequence"/>
</dbReference>
<evidence type="ECO:0000313" key="1">
    <source>
        <dbReference type="EMBL" id="KAF1951922.1"/>
    </source>
</evidence>
<accession>A0A6A5TJT7</accession>
<dbReference type="EMBL" id="ML977014">
    <property type="protein sequence ID" value="KAF1951922.1"/>
    <property type="molecule type" value="Genomic_DNA"/>
</dbReference>
<reference evidence="1" key="1">
    <citation type="journal article" date="2020" name="Stud. Mycol.">
        <title>101 Dothideomycetes genomes: a test case for predicting lifestyles and emergence of pathogens.</title>
        <authorList>
            <person name="Haridas S."/>
            <person name="Albert R."/>
            <person name="Binder M."/>
            <person name="Bloem J."/>
            <person name="Labutti K."/>
            <person name="Salamov A."/>
            <person name="Andreopoulos B."/>
            <person name="Baker S."/>
            <person name="Barry K."/>
            <person name="Bills G."/>
            <person name="Bluhm B."/>
            <person name="Cannon C."/>
            <person name="Castanera R."/>
            <person name="Culley D."/>
            <person name="Daum C."/>
            <person name="Ezra D."/>
            <person name="Gonzalez J."/>
            <person name="Henrissat B."/>
            <person name="Kuo A."/>
            <person name="Liang C."/>
            <person name="Lipzen A."/>
            <person name="Lutzoni F."/>
            <person name="Magnuson J."/>
            <person name="Mondo S."/>
            <person name="Nolan M."/>
            <person name="Ohm R."/>
            <person name="Pangilinan J."/>
            <person name="Park H.-J."/>
            <person name="Ramirez L."/>
            <person name="Alfaro M."/>
            <person name="Sun H."/>
            <person name="Tritt A."/>
            <person name="Yoshinaga Y."/>
            <person name="Zwiers L.-H."/>
            <person name="Turgeon B."/>
            <person name="Goodwin S."/>
            <person name="Spatafora J."/>
            <person name="Crous P."/>
            <person name="Grigoriev I."/>
        </authorList>
    </citation>
    <scope>NUCLEOTIDE SEQUENCE</scope>
    <source>
        <strain evidence="1">CBS 675.92</strain>
    </source>
</reference>
<keyword evidence="2" id="KW-1185">Reference proteome</keyword>
<sequence>MSRSACAHSGRLGLAIPLSLPLSFLCREPEEYERYKRGALRFVPCRNMYIRPEFCRESFCSTMPNASLILVTEI</sequence>
<gene>
    <name evidence="1" type="ORF">CC80DRAFT_189403</name>
</gene>
<organism evidence="1 2">
    <name type="scientific">Byssothecium circinans</name>
    <dbReference type="NCBI Taxonomy" id="147558"/>
    <lineage>
        <taxon>Eukaryota</taxon>
        <taxon>Fungi</taxon>
        <taxon>Dikarya</taxon>
        <taxon>Ascomycota</taxon>
        <taxon>Pezizomycotina</taxon>
        <taxon>Dothideomycetes</taxon>
        <taxon>Pleosporomycetidae</taxon>
        <taxon>Pleosporales</taxon>
        <taxon>Massarineae</taxon>
        <taxon>Massarinaceae</taxon>
        <taxon>Byssothecium</taxon>
    </lineage>
</organism>
<name>A0A6A5TJT7_9PLEO</name>
<proteinExistence type="predicted"/>
<protein>
    <submittedName>
        <fullName evidence="1">Uncharacterized protein</fullName>
    </submittedName>
</protein>